<gene>
    <name evidence="1" type="ORF">S01H1_10974</name>
</gene>
<comment type="caution">
    <text evidence="1">The sequence shown here is derived from an EMBL/GenBank/DDBJ whole genome shotgun (WGS) entry which is preliminary data.</text>
</comment>
<dbReference type="EMBL" id="BARS01005593">
    <property type="protein sequence ID" value="GAF75772.1"/>
    <property type="molecule type" value="Genomic_DNA"/>
</dbReference>
<organism evidence="1">
    <name type="scientific">marine sediment metagenome</name>
    <dbReference type="NCBI Taxonomy" id="412755"/>
    <lineage>
        <taxon>unclassified sequences</taxon>
        <taxon>metagenomes</taxon>
        <taxon>ecological metagenomes</taxon>
    </lineage>
</organism>
<evidence type="ECO:0000313" key="1">
    <source>
        <dbReference type="EMBL" id="GAF75772.1"/>
    </source>
</evidence>
<reference evidence="1" key="1">
    <citation type="journal article" date="2014" name="Front. Microbiol.">
        <title>High frequency of phylogenetically diverse reductive dehalogenase-homologous genes in deep subseafloor sedimentary metagenomes.</title>
        <authorList>
            <person name="Kawai M."/>
            <person name="Futagami T."/>
            <person name="Toyoda A."/>
            <person name="Takaki Y."/>
            <person name="Nishi S."/>
            <person name="Hori S."/>
            <person name="Arai W."/>
            <person name="Tsubouchi T."/>
            <person name="Morono Y."/>
            <person name="Uchiyama I."/>
            <person name="Ito T."/>
            <person name="Fujiyama A."/>
            <person name="Inagaki F."/>
            <person name="Takami H."/>
        </authorList>
    </citation>
    <scope>NUCLEOTIDE SEQUENCE</scope>
    <source>
        <strain evidence="1">Expedition CK06-06</strain>
    </source>
</reference>
<proteinExistence type="predicted"/>
<name>X0SIP4_9ZZZZ</name>
<protein>
    <submittedName>
        <fullName evidence="1">Uncharacterized protein</fullName>
    </submittedName>
</protein>
<dbReference type="AlphaFoldDB" id="X0SIP4"/>
<feature type="non-terminal residue" evidence="1">
    <location>
        <position position="1"/>
    </location>
</feature>
<accession>X0SIP4</accession>
<sequence>DVQEEQVTQQQHERYKRQPKAVLIKDSEAVFESSFLSFTW</sequence>